<dbReference type="RefSeq" id="WP_010925836.1">
    <property type="nucleotide sequence ID" value="NC_002927.3"/>
</dbReference>
<organism evidence="3 4">
    <name type="scientific">Bordetella bronchiseptica (strain ATCC BAA-588 / NCTC 13252 / RB50)</name>
    <name type="common">Alcaligenes bronchisepticus</name>
    <dbReference type="NCBI Taxonomy" id="257310"/>
    <lineage>
        <taxon>Bacteria</taxon>
        <taxon>Pseudomonadati</taxon>
        <taxon>Pseudomonadota</taxon>
        <taxon>Betaproteobacteria</taxon>
        <taxon>Burkholderiales</taxon>
        <taxon>Alcaligenaceae</taxon>
        <taxon>Bordetella</taxon>
    </lineage>
</organism>
<accession>A0A0H3LM27</accession>
<dbReference type="Gene3D" id="1.10.8.1050">
    <property type="entry name" value="Antitoxin VbhA-like"/>
    <property type="match status" value="1"/>
</dbReference>
<gene>
    <name evidence="3" type="ordered locus">BB0485</name>
</gene>
<dbReference type="Pfam" id="PF18495">
    <property type="entry name" value="VbhA"/>
    <property type="match status" value="1"/>
</dbReference>
<dbReference type="eggNOG" id="ENOG502ZRXM">
    <property type="taxonomic scope" value="Bacteria"/>
</dbReference>
<name>A0A0H3LM27_BORBR</name>
<protein>
    <submittedName>
        <fullName evidence="3">Plasmid-related protein</fullName>
    </submittedName>
</protein>
<dbReference type="KEGG" id="bbr:BB0485"/>
<dbReference type="InterPro" id="IPR041535">
    <property type="entry name" value="VbhA"/>
</dbReference>
<dbReference type="EMBL" id="BX640438">
    <property type="protein sequence ID" value="CAE30985.1"/>
    <property type="molecule type" value="Genomic_DNA"/>
</dbReference>
<evidence type="ECO:0000259" key="2">
    <source>
        <dbReference type="Pfam" id="PF18495"/>
    </source>
</evidence>
<dbReference type="AlphaFoldDB" id="A0A0H3LM27"/>
<evidence type="ECO:0000256" key="1">
    <source>
        <dbReference type="SAM" id="MobiDB-lite"/>
    </source>
</evidence>
<feature type="region of interest" description="Disordered" evidence="1">
    <location>
        <begin position="1"/>
        <end position="26"/>
    </location>
</feature>
<reference evidence="3 4" key="1">
    <citation type="journal article" date="2003" name="Nat. Genet.">
        <title>Comparative analysis of the genome sequences of Bordetella pertussis, Bordetella parapertussis and Bordetella bronchiseptica.</title>
        <authorList>
            <person name="Parkhill J."/>
            <person name="Sebaihia M."/>
            <person name="Preston A."/>
            <person name="Murphy L.D."/>
            <person name="Thomson N.R."/>
            <person name="Harris D.E."/>
            <person name="Holden M.T.G."/>
            <person name="Churcher C.M."/>
            <person name="Bentley S.D."/>
            <person name="Mungall K.L."/>
            <person name="Cerdeno-Tarraga A.-M."/>
            <person name="Temple L."/>
            <person name="James K.D."/>
            <person name="Harris B."/>
            <person name="Quail M.A."/>
            <person name="Achtman M."/>
            <person name="Atkin R."/>
            <person name="Baker S."/>
            <person name="Basham D."/>
            <person name="Bason N."/>
            <person name="Cherevach I."/>
            <person name="Chillingworth T."/>
            <person name="Collins M."/>
            <person name="Cronin A."/>
            <person name="Davis P."/>
            <person name="Doggett J."/>
            <person name="Feltwell T."/>
            <person name="Goble A."/>
            <person name="Hamlin N."/>
            <person name="Hauser H."/>
            <person name="Holroyd S."/>
            <person name="Jagels K."/>
            <person name="Leather S."/>
            <person name="Moule S."/>
            <person name="Norberczak H."/>
            <person name="O'Neil S."/>
            <person name="Ormond D."/>
            <person name="Price C."/>
            <person name="Rabbinowitsch E."/>
            <person name="Rutter S."/>
            <person name="Sanders M."/>
            <person name="Saunders D."/>
            <person name="Seeger K."/>
            <person name="Sharp S."/>
            <person name="Simmonds M."/>
            <person name="Skelton J."/>
            <person name="Squares R."/>
            <person name="Squares S."/>
            <person name="Stevens K."/>
            <person name="Unwin L."/>
            <person name="Whitehead S."/>
            <person name="Barrell B.G."/>
            <person name="Maskell D.J."/>
        </authorList>
    </citation>
    <scope>NUCLEOTIDE SEQUENCE [LARGE SCALE GENOMIC DNA]</scope>
    <source>
        <strain evidence="3 4">ATCC BAA-588 / NCTC 13252 / RB50</strain>
    </source>
</reference>
<dbReference type="CDD" id="cd11586">
    <property type="entry name" value="VbhA_like"/>
    <property type="match status" value="1"/>
</dbReference>
<dbReference type="InterPro" id="IPR033788">
    <property type="entry name" value="VbhA-like"/>
</dbReference>
<dbReference type="HOGENOM" id="CLU_200192_0_0_4"/>
<dbReference type="Proteomes" id="UP000001027">
    <property type="component" value="Chromosome"/>
</dbReference>
<feature type="domain" description="Antitoxin VbhA" evidence="2">
    <location>
        <begin position="23"/>
        <end position="64"/>
    </location>
</feature>
<proteinExistence type="predicted"/>
<evidence type="ECO:0000313" key="4">
    <source>
        <dbReference type="Proteomes" id="UP000001027"/>
    </source>
</evidence>
<dbReference type="InterPro" id="IPR043038">
    <property type="entry name" value="VbhA_sf"/>
</dbReference>
<sequence length="77" mass="8349">MAGTGKCRQQPHKTISDTERSRRQSAVNYARASVGLEGFSLSEADEAHAQRFVDGQISLQEFVQPRADALALPTSSS</sequence>
<evidence type="ECO:0000313" key="3">
    <source>
        <dbReference type="EMBL" id="CAE30985.1"/>
    </source>
</evidence>